<dbReference type="GO" id="GO:0046872">
    <property type="term" value="F:metal ion binding"/>
    <property type="evidence" value="ECO:0007669"/>
    <property type="project" value="UniProtKB-KW"/>
</dbReference>
<sequence length="411" mass="46275">MSDTPSPPPKIMAAKKMRDLMTTYYLEALSAAQNHRQVAWITSGGPVEPLVAMDIIPVYPENHGAMIGSAKMGEDLCAKAEDMGYSGDLCAYARSDIACAVVKGGPIGGLPKPDMLICCNNICGTVLKWYEIQARYFQVPLFIFDTPVCHTGYTPEIAAYVKTQVNEYIAFLEQVSGKKMDPARMNAVGKLSYEGQRLWQQVLNTTAHKPSPMSAFDAFFFLALIVTLRGTQIAVDFYKELIAELEQRIKDGIGVVPDETYRLLWDNLPVWHRLKWLSDRFSAHQACLVADTYTSAWCGALKYMDENNFLDSMAEAYTRIYLNIGVDEMAEEVLKMIRFYDIHGLVMHSNRSCKPYSFGQMDIMRIVREKTGIPVLMIEADMVDPRSFSESQIETRIDAFMEIVKHKAGRS</sequence>
<keyword evidence="2" id="KW-0479">Metal-binding</keyword>
<dbReference type="InterPro" id="IPR010327">
    <property type="entry name" value="FldB/FldC_alpha/beta"/>
</dbReference>
<dbReference type="EC" id="4.2.1.-" evidence="5"/>
<dbReference type="AlphaFoldDB" id="S0G018"/>
<proteinExistence type="inferred from homology"/>
<dbReference type="Pfam" id="PF06050">
    <property type="entry name" value="HGD-D"/>
    <property type="match status" value="1"/>
</dbReference>
<reference evidence="5 6" key="1">
    <citation type="journal article" date="2013" name="Genome Announc.">
        <title>Draft Genome Sequence of Desulfotignum phosphitoxidans DSM 13687 Strain FiPS-3.</title>
        <authorList>
            <person name="Poehlein A."/>
            <person name="Daniel R."/>
            <person name="Simeonova D.D."/>
        </authorList>
    </citation>
    <scope>NUCLEOTIDE SEQUENCE [LARGE SCALE GENOMIC DNA]</scope>
    <source>
        <strain evidence="5 6">DSM 13687</strain>
    </source>
</reference>
<dbReference type="GO" id="GO:0016829">
    <property type="term" value="F:lyase activity"/>
    <property type="evidence" value="ECO:0007669"/>
    <property type="project" value="UniProtKB-KW"/>
</dbReference>
<dbReference type="PATRIC" id="fig|1286635.3.peg.1964"/>
<evidence type="ECO:0000313" key="6">
    <source>
        <dbReference type="Proteomes" id="UP000014216"/>
    </source>
</evidence>
<evidence type="ECO:0000313" key="5">
    <source>
        <dbReference type="EMBL" id="EMS80250.1"/>
    </source>
</evidence>
<dbReference type="PANTHER" id="PTHR30548:SF4">
    <property type="entry name" value="SUBUNIT OF OXYGEN-SENSITIVE 2-HYDROXYISOCAPROYL-COA DEHYDRATASE"/>
    <property type="match status" value="1"/>
</dbReference>
<organism evidence="5 6">
    <name type="scientific">Desulfotignum phosphitoxidans DSM 13687</name>
    <dbReference type="NCBI Taxonomy" id="1286635"/>
    <lineage>
        <taxon>Bacteria</taxon>
        <taxon>Pseudomonadati</taxon>
        <taxon>Thermodesulfobacteriota</taxon>
        <taxon>Desulfobacteria</taxon>
        <taxon>Desulfobacterales</taxon>
        <taxon>Desulfobacteraceae</taxon>
        <taxon>Desulfotignum</taxon>
    </lineage>
</organism>
<evidence type="ECO:0000256" key="4">
    <source>
        <dbReference type="ARBA" id="ARBA00023014"/>
    </source>
</evidence>
<keyword evidence="3" id="KW-0408">Iron</keyword>
<keyword evidence="4" id="KW-0411">Iron-sulfur</keyword>
<dbReference type="PANTHER" id="PTHR30548">
    <property type="entry name" value="2-HYDROXYGLUTARYL-COA DEHYDRATASE, D-COMPONENT-RELATED"/>
    <property type="match status" value="1"/>
</dbReference>
<dbReference type="RefSeq" id="WP_006965601.1">
    <property type="nucleotide sequence ID" value="NZ_APJX01000003.1"/>
</dbReference>
<name>S0G018_9BACT</name>
<dbReference type="OrthoDB" id="9810278at2"/>
<keyword evidence="6" id="KW-1185">Reference proteome</keyword>
<keyword evidence="5" id="KW-0456">Lyase</keyword>
<comment type="similarity">
    <text evidence="1">Belongs to the FldB/FldC dehydratase alpha/beta subunit family.</text>
</comment>
<evidence type="ECO:0000256" key="1">
    <source>
        <dbReference type="ARBA" id="ARBA00005806"/>
    </source>
</evidence>
<protein>
    <submittedName>
        <fullName evidence="5">2-hydroxyglutaryl-CoA dehydratase, subunit alpha HgdA</fullName>
        <ecNumber evidence="5">4.2.1.-</ecNumber>
    </submittedName>
</protein>
<evidence type="ECO:0000256" key="2">
    <source>
        <dbReference type="ARBA" id="ARBA00022723"/>
    </source>
</evidence>
<dbReference type="Gene3D" id="3.40.50.11900">
    <property type="match status" value="1"/>
</dbReference>
<accession>S0G018</accession>
<evidence type="ECO:0000256" key="3">
    <source>
        <dbReference type="ARBA" id="ARBA00023004"/>
    </source>
</evidence>
<comment type="caution">
    <text evidence="5">The sequence shown here is derived from an EMBL/GenBank/DDBJ whole genome shotgun (WGS) entry which is preliminary data.</text>
</comment>
<dbReference type="Proteomes" id="UP000014216">
    <property type="component" value="Unassembled WGS sequence"/>
</dbReference>
<dbReference type="EMBL" id="APJX01000003">
    <property type="protein sequence ID" value="EMS80250.1"/>
    <property type="molecule type" value="Genomic_DNA"/>
</dbReference>
<gene>
    <name evidence="5" type="primary">hgdA</name>
    <name evidence="5" type="ORF">Dpo_3c03950</name>
</gene>
<dbReference type="GO" id="GO:0051536">
    <property type="term" value="F:iron-sulfur cluster binding"/>
    <property type="evidence" value="ECO:0007669"/>
    <property type="project" value="UniProtKB-KW"/>
</dbReference>
<dbReference type="Gene3D" id="3.40.50.11890">
    <property type="match status" value="1"/>
</dbReference>